<feature type="domain" description="AMP-dependent synthetase/ligase" evidence="1">
    <location>
        <begin position="44"/>
        <end position="400"/>
    </location>
</feature>
<evidence type="ECO:0000313" key="3">
    <source>
        <dbReference type="EMBL" id="MCG5073591.1"/>
    </source>
</evidence>
<dbReference type="InterPro" id="IPR050237">
    <property type="entry name" value="ATP-dep_AMP-bd_enzyme"/>
</dbReference>
<dbReference type="PANTHER" id="PTHR43767">
    <property type="entry name" value="LONG-CHAIN-FATTY-ACID--COA LIGASE"/>
    <property type="match status" value="1"/>
</dbReference>
<gene>
    <name evidence="3" type="ORF">L5014_09505</name>
</gene>
<dbReference type="PANTHER" id="PTHR43767:SF1">
    <property type="entry name" value="NONRIBOSOMAL PEPTIDE SYNTHASE PES1 (EUROFUNG)-RELATED"/>
    <property type="match status" value="1"/>
</dbReference>
<reference evidence="3" key="1">
    <citation type="submission" date="2022-01" db="EMBL/GenBank/DDBJ databases">
        <title>Genome sequence and assembly of Parabukholderia sp. RG36.</title>
        <authorList>
            <person name="Chhetri G."/>
        </authorList>
    </citation>
    <scope>NUCLEOTIDE SEQUENCE</scope>
    <source>
        <strain evidence="3">RG36</strain>
    </source>
</reference>
<accession>A0A9X1RJQ9</accession>
<dbReference type="Pfam" id="PF13193">
    <property type="entry name" value="AMP-binding_C"/>
    <property type="match status" value="1"/>
</dbReference>
<dbReference type="InterPro" id="IPR000873">
    <property type="entry name" value="AMP-dep_synth/lig_dom"/>
</dbReference>
<dbReference type="InterPro" id="IPR045851">
    <property type="entry name" value="AMP-bd_C_sf"/>
</dbReference>
<dbReference type="Gene3D" id="3.40.50.12780">
    <property type="entry name" value="N-terminal domain of ligase-like"/>
    <property type="match status" value="1"/>
</dbReference>
<dbReference type="SUPFAM" id="SSF56801">
    <property type="entry name" value="Acetyl-CoA synthetase-like"/>
    <property type="match status" value="1"/>
</dbReference>
<dbReference type="PROSITE" id="PS00455">
    <property type="entry name" value="AMP_BINDING"/>
    <property type="match status" value="1"/>
</dbReference>
<proteinExistence type="predicted"/>
<dbReference type="Pfam" id="PF00501">
    <property type="entry name" value="AMP-binding"/>
    <property type="match status" value="1"/>
</dbReference>
<dbReference type="AlphaFoldDB" id="A0A9X1RJQ9"/>
<dbReference type="Proteomes" id="UP001139308">
    <property type="component" value="Unassembled WGS sequence"/>
</dbReference>
<name>A0A9X1RJQ9_9BURK</name>
<keyword evidence="3" id="KW-0436">Ligase</keyword>
<sequence>MKQVDGLTFWEARAPKPRRERHFDNRDVLCFPDAPGSFAKLFIDAVAKNPHGDAVVCGDERLTWNALDERVRRVATGLSRRGVGKGDRVALLLSNRAEFVIAMFAVTCLGAIFVPMNIREQKPELQYVLNHCGAILLIHDADLLERLPASVDVPSLLSRISVGGAGGPDDFTELQNDAPLAEHVSLAADDTAAIVYTSGTTGRPKGAMLSGLGIVHGALHYKYAMELTSEDRSIAAVPLSHVTGLTALVAAMTACAGAILILREFKVEAFLSLAEKERMTHTVIVPAMYNLCLVRADMGKSNLSAWRIGGYGGAPMSAATIAKLANVLPGLKLMNLYGATETTAPATIMPPDKTYERPDSVGLPVACAEISIMNDVGQEVPAGESGEIWIKGPSVSPGYWNDAAATEKEFTQGYWHSGDIGSMDAGGYVQVLDRKKDLINRGGYKIYSAEVESVMLEHNDVVEAVVVGTPCAVLGERAHAFVTLKNAALSAEELRAFCAERLSDYKVPESFTILNDPLPRNANGKVLKRVLRDRLIGKAD</sequence>
<feature type="domain" description="AMP-binding enzyme C-terminal" evidence="2">
    <location>
        <begin position="450"/>
        <end position="525"/>
    </location>
</feature>
<dbReference type="RefSeq" id="WP_238463370.1">
    <property type="nucleotide sequence ID" value="NZ_JAKLJA010000005.1"/>
</dbReference>
<evidence type="ECO:0000259" key="1">
    <source>
        <dbReference type="Pfam" id="PF00501"/>
    </source>
</evidence>
<keyword evidence="4" id="KW-1185">Reference proteome</keyword>
<comment type="caution">
    <text evidence="3">The sequence shown here is derived from an EMBL/GenBank/DDBJ whole genome shotgun (WGS) entry which is preliminary data.</text>
</comment>
<dbReference type="Gene3D" id="3.30.300.30">
    <property type="match status" value="1"/>
</dbReference>
<dbReference type="InterPro" id="IPR025110">
    <property type="entry name" value="AMP-bd_C"/>
</dbReference>
<evidence type="ECO:0000259" key="2">
    <source>
        <dbReference type="Pfam" id="PF13193"/>
    </source>
</evidence>
<dbReference type="EMBL" id="JAKLJA010000005">
    <property type="protein sequence ID" value="MCG5073591.1"/>
    <property type="molecule type" value="Genomic_DNA"/>
</dbReference>
<dbReference type="InterPro" id="IPR042099">
    <property type="entry name" value="ANL_N_sf"/>
</dbReference>
<organism evidence="3 4">
    <name type="scientific">Paraburkholderia tagetis</name>
    <dbReference type="NCBI Taxonomy" id="2913261"/>
    <lineage>
        <taxon>Bacteria</taxon>
        <taxon>Pseudomonadati</taxon>
        <taxon>Pseudomonadota</taxon>
        <taxon>Betaproteobacteria</taxon>
        <taxon>Burkholderiales</taxon>
        <taxon>Burkholderiaceae</taxon>
        <taxon>Paraburkholderia</taxon>
    </lineage>
</organism>
<protein>
    <submittedName>
        <fullName evidence="3">Acyl--CoA ligase</fullName>
    </submittedName>
</protein>
<evidence type="ECO:0000313" key="4">
    <source>
        <dbReference type="Proteomes" id="UP001139308"/>
    </source>
</evidence>
<dbReference type="GO" id="GO:0016878">
    <property type="term" value="F:acid-thiol ligase activity"/>
    <property type="evidence" value="ECO:0007669"/>
    <property type="project" value="UniProtKB-ARBA"/>
</dbReference>
<dbReference type="InterPro" id="IPR020845">
    <property type="entry name" value="AMP-binding_CS"/>
</dbReference>